<reference evidence="2" key="1">
    <citation type="journal article" date="2012" name="PLoS ONE">
        <title>Comparative analysis of genome sequences covering the seven cronobacter species.</title>
        <authorList>
            <person name="Joseph S."/>
            <person name="Desai P."/>
            <person name="Ji Y."/>
            <person name="Cummings C.A."/>
            <person name="Shih R."/>
            <person name="Degoricija L."/>
            <person name="Rico A."/>
            <person name="Brzoska P."/>
            <person name="Hamby S.E."/>
            <person name="Masood N."/>
            <person name="Hariri S."/>
            <person name="Sonbol H."/>
            <person name="Chuzhanova N."/>
            <person name="McClelland M."/>
            <person name="Furtado M.R."/>
            <person name="Forsythe S.J."/>
        </authorList>
    </citation>
    <scope>NUCLEOTIDE SEQUENCE [LARGE SCALE GENOMIC DNA]</scope>
    <source>
        <strain evidence="2">1210</strain>
    </source>
</reference>
<organism evidence="1 2">
    <name type="scientific">Cronobacter dublinensis 1210</name>
    <dbReference type="NCBI Taxonomy" id="1208656"/>
    <lineage>
        <taxon>Bacteria</taxon>
        <taxon>Pseudomonadati</taxon>
        <taxon>Pseudomonadota</taxon>
        <taxon>Gammaproteobacteria</taxon>
        <taxon>Enterobacterales</taxon>
        <taxon>Enterobacteriaceae</taxon>
        <taxon>Cronobacter</taxon>
    </lineage>
</organism>
<comment type="caution">
    <text evidence="1">The sequence shown here is derived from an EMBL/GenBank/DDBJ whole genome shotgun (WGS) entry which is preliminary data.</text>
</comment>
<protein>
    <submittedName>
        <fullName evidence="1">Uncharacterized protein</fullName>
    </submittedName>
</protein>
<gene>
    <name evidence="1" type="ORF">BN134_1334</name>
</gene>
<sequence length="37" mass="3853">MGIIVPAGAFCRSVFALRFSPSRAIIAASDDRKSGLA</sequence>
<accession>A0ABP1W7X4</accession>
<proteinExistence type="predicted"/>
<dbReference type="EMBL" id="CAKZ01000068">
    <property type="protein sequence ID" value="CCJ80616.1"/>
    <property type="molecule type" value="Genomic_DNA"/>
</dbReference>
<dbReference type="Proteomes" id="UP000009342">
    <property type="component" value="Unassembled WGS sequence"/>
</dbReference>
<name>A0ABP1W7X4_9ENTR</name>
<evidence type="ECO:0000313" key="2">
    <source>
        <dbReference type="Proteomes" id="UP000009342"/>
    </source>
</evidence>
<keyword evidence="2" id="KW-1185">Reference proteome</keyword>
<evidence type="ECO:0000313" key="1">
    <source>
        <dbReference type="EMBL" id="CCJ80616.1"/>
    </source>
</evidence>